<keyword evidence="5" id="KW-1185">Reference proteome</keyword>
<evidence type="ECO:0000313" key="2">
    <source>
        <dbReference type="EMBL" id="MFH5230828.1"/>
    </source>
</evidence>
<keyword evidence="1" id="KW-1133">Transmembrane helix</keyword>
<keyword evidence="1" id="KW-0812">Transmembrane</keyword>
<dbReference type="EMBL" id="JBIMSN010000090">
    <property type="protein sequence ID" value="MFH5230828.1"/>
    <property type="molecule type" value="Genomic_DNA"/>
</dbReference>
<gene>
    <name evidence="3" type="ORF">ACHIPV_14040</name>
    <name evidence="2" type="ORF">ACHIRB_19995</name>
</gene>
<dbReference type="Proteomes" id="UP001609219">
    <property type="component" value="Unassembled WGS sequence"/>
</dbReference>
<proteinExistence type="predicted"/>
<keyword evidence="1" id="KW-0472">Membrane</keyword>
<reference evidence="4 5" key="1">
    <citation type="submission" date="2024-10" db="EMBL/GenBank/DDBJ databases">
        <authorList>
            <person name="Riesco R."/>
        </authorList>
    </citation>
    <scope>NUCLEOTIDE SEQUENCE [LARGE SCALE GENOMIC DNA]</scope>
    <source>
        <strain evidence="3 4">NCIMB 15448</strain>
        <strain evidence="2 5">NCIMB 15450</strain>
    </source>
</reference>
<feature type="transmembrane region" description="Helical" evidence="1">
    <location>
        <begin position="12"/>
        <end position="34"/>
    </location>
</feature>
<feature type="transmembrane region" description="Helical" evidence="1">
    <location>
        <begin position="40"/>
        <end position="61"/>
    </location>
</feature>
<comment type="caution">
    <text evidence="3">The sequence shown here is derived from an EMBL/GenBank/DDBJ whole genome shotgun (WGS) entry which is preliminary data.</text>
</comment>
<dbReference type="EMBL" id="JBIMSP010000020">
    <property type="protein sequence ID" value="MFH5242995.1"/>
    <property type="molecule type" value="Genomic_DNA"/>
</dbReference>
<evidence type="ECO:0000313" key="3">
    <source>
        <dbReference type="EMBL" id="MFH5242995.1"/>
    </source>
</evidence>
<dbReference type="RefSeq" id="WP_395124742.1">
    <property type="nucleotide sequence ID" value="NZ_JBIMSN010000090.1"/>
</dbReference>
<accession>A0ABW7KLU4</accession>
<sequence length="65" mass="7120">MSASDPKAWIDKFVDACVGVLGGVIALWCAIQVLESILPFLVVVIGIVALAVGSIAIFRWYRDRW</sequence>
<dbReference type="Proteomes" id="UP001609176">
    <property type="component" value="Unassembled WGS sequence"/>
</dbReference>
<name>A0ABW7KLU4_9NOCA</name>
<evidence type="ECO:0000313" key="5">
    <source>
        <dbReference type="Proteomes" id="UP001609219"/>
    </source>
</evidence>
<protein>
    <submittedName>
        <fullName evidence="3">Uncharacterized protein</fullName>
    </submittedName>
</protein>
<evidence type="ECO:0000313" key="4">
    <source>
        <dbReference type="Proteomes" id="UP001609176"/>
    </source>
</evidence>
<organism evidence="3 4">
    <name type="scientific">Antrihabitans spumae</name>
    <dbReference type="NCBI Taxonomy" id="3373370"/>
    <lineage>
        <taxon>Bacteria</taxon>
        <taxon>Bacillati</taxon>
        <taxon>Actinomycetota</taxon>
        <taxon>Actinomycetes</taxon>
        <taxon>Mycobacteriales</taxon>
        <taxon>Nocardiaceae</taxon>
        <taxon>Antrihabitans</taxon>
    </lineage>
</organism>
<evidence type="ECO:0000256" key="1">
    <source>
        <dbReference type="SAM" id="Phobius"/>
    </source>
</evidence>